<dbReference type="InterPro" id="IPR033900">
    <property type="entry name" value="Gram_neg_porin_domain"/>
</dbReference>
<proteinExistence type="predicted"/>
<dbReference type="RefSeq" id="WP_062218418.1">
    <property type="nucleotide sequence ID" value="NZ_CP012023.1"/>
</dbReference>
<dbReference type="KEGG" id="cmar:IMCC12053_1906"/>
<dbReference type="STRING" id="1397108.IMCC12053_1906"/>
<evidence type="ECO:0000313" key="2">
    <source>
        <dbReference type="EMBL" id="ALI55853.1"/>
    </source>
</evidence>
<dbReference type="PATRIC" id="fig|1397108.4.peg.1948"/>
<feature type="domain" description="Porin" evidence="1">
    <location>
        <begin position="8"/>
        <end position="269"/>
    </location>
</feature>
<dbReference type="GO" id="GO:0016020">
    <property type="term" value="C:membrane"/>
    <property type="evidence" value="ECO:0007669"/>
    <property type="project" value="InterPro"/>
</dbReference>
<sequence length="361" mass="36986">MQWILLSSVAIVAFAGAAAAEISFSGAGTLGYNDDFEDGVYVDVDVDMTATAELNNGWTATVTYGVELDDNGAAGDFDVSGDDNLKISLSNASSYFTYGDTKFAAESKWSGVSEMAQDGFSEQDGEAVLIIGGTFGGVEAAASAGVDETTGETYQVGFGAKATFGTVDLSVAYQEEDAAITNVTKGDYKPSEIFAISAGTSFAGADVKVAYASNQTADENSLGLEVGYPVGPVALGAFYVAESAGDDTYGLSAVYSEGALTAKAYYKNLTGSDEYGIGATYDMGNGLKVSGGYADGDSVKDDDFAAYVVADYDLGGGASFIAAYADYTGDAAVDISTDDIDTVTGGYELRSGATLALSLKF</sequence>
<evidence type="ECO:0000259" key="1">
    <source>
        <dbReference type="Pfam" id="PF13609"/>
    </source>
</evidence>
<dbReference type="SUPFAM" id="SSF56935">
    <property type="entry name" value="Porins"/>
    <property type="match status" value="2"/>
</dbReference>
<protein>
    <submittedName>
        <fullName evidence="2">Porin</fullName>
    </submittedName>
</protein>
<organism evidence="2 3">
    <name type="scientific">Celeribacter marinus</name>
    <dbReference type="NCBI Taxonomy" id="1397108"/>
    <lineage>
        <taxon>Bacteria</taxon>
        <taxon>Pseudomonadati</taxon>
        <taxon>Pseudomonadota</taxon>
        <taxon>Alphaproteobacteria</taxon>
        <taxon>Rhodobacterales</taxon>
        <taxon>Roseobacteraceae</taxon>
        <taxon>Celeribacter</taxon>
    </lineage>
</organism>
<dbReference type="EMBL" id="CP012023">
    <property type="protein sequence ID" value="ALI55853.1"/>
    <property type="molecule type" value="Genomic_DNA"/>
</dbReference>
<gene>
    <name evidence="2" type="ORF">IMCC12053_1906</name>
</gene>
<dbReference type="AlphaFoldDB" id="A0A0N7HIQ2"/>
<dbReference type="Gene3D" id="2.40.160.10">
    <property type="entry name" value="Porin"/>
    <property type="match status" value="2"/>
</dbReference>
<evidence type="ECO:0000313" key="3">
    <source>
        <dbReference type="Proteomes" id="UP000064920"/>
    </source>
</evidence>
<dbReference type="InterPro" id="IPR023614">
    <property type="entry name" value="Porin_dom_sf"/>
</dbReference>
<accession>A0A0N7HIQ2</accession>
<dbReference type="GO" id="GO:0015288">
    <property type="term" value="F:porin activity"/>
    <property type="evidence" value="ECO:0007669"/>
    <property type="project" value="InterPro"/>
</dbReference>
<dbReference type="Proteomes" id="UP000064920">
    <property type="component" value="Chromosome"/>
</dbReference>
<dbReference type="Pfam" id="PF13609">
    <property type="entry name" value="Porin_4"/>
    <property type="match status" value="1"/>
</dbReference>
<keyword evidence="3" id="KW-1185">Reference proteome</keyword>
<name>A0A0N7HIQ2_9RHOB</name>
<reference evidence="2 3" key="1">
    <citation type="submission" date="2015-05" db="EMBL/GenBank/DDBJ databases">
        <authorList>
            <person name="Wang D.B."/>
            <person name="Wang M."/>
        </authorList>
    </citation>
    <scope>NUCLEOTIDE SEQUENCE [LARGE SCALE GENOMIC DNA]</scope>
    <source>
        <strain evidence="2 3">IMCC 12053</strain>
    </source>
</reference>